<evidence type="ECO:0000313" key="1">
    <source>
        <dbReference type="EMBL" id="GKT32943.1"/>
    </source>
</evidence>
<gene>
    <name evidence="1" type="ORF">ADUPG1_006982</name>
</gene>
<proteinExistence type="predicted"/>
<evidence type="ECO:0000313" key="2">
    <source>
        <dbReference type="Proteomes" id="UP001057375"/>
    </source>
</evidence>
<keyword evidence="2" id="KW-1185">Reference proteome</keyword>
<dbReference type="Proteomes" id="UP001057375">
    <property type="component" value="Unassembled WGS sequence"/>
</dbReference>
<name>A0ABQ5KK94_9EUKA</name>
<organism evidence="1 2">
    <name type="scientific">Aduncisulcus paluster</name>
    <dbReference type="NCBI Taxonomy" id="2918883"/>
    <lineage>
        <taxon>Eukaryota</taxon>
        <taxon>Metamonada</taxon>
        <taxon>Carpediemonas-like organisms</taxon>
        <taxon>Aduncisulcus</taxon>
    </lineage>
</organism>
<protein>
    <submittedName>
        <fullName evidence="1">Uncharacterized protein</fullName>
    </submittedName>
</protein>
<sequence length="173" mass="19872">MVNYKIESTSTGKILEVLKHGKTVFETFRELDPSLERLHPIHRHPRENELHVFQEVMRCKDVSMIEYGDLQTLLGYCGVYRNGMFQGFSSPMLTYDLTISPTISKLSDLDDPILSAHLITRDVLSSIAIDEFSIVPLEPNVVTRVSISFSEYIRFDRLFCSLRSYPFFLALSS</sequence>
<dbReference type="EMBL" id="BQXS01010092">
    <property type="protein sequence ID" value="GKT32943.1"/>
    <property type="molecule type" value="Genomic_DNA"/>
</dbReference>
<reference evidence="1" key="1">
    <citation type="submission" date="2022-03" db="EMBL/GenBank/DDBJ databases">
        <title>Draft genome sequence of Aduncisulcus paluster, a free-living microaerophilic Fornicata.</title>
        <authorList>
            <person name="Yuyama I."/>
            <person name="Kume K."/>
            <person name="Tamura T."/>
            <person name="Inagaki Y."/>
            <person name="Hashimoto T."/>
        </authorList>
    </citation>
    <scope>NUCLEOTIDE SEQUENCE</scope>
    <source>
        <strain evidence="1">NY0171</strain>
    </source>
</reference>
<comment type="caution">
    <text evidence="1">The sequence shown here is derived from an EMBL/GenBank/DDBJ whole genome shotgun (WGS) entry which is preliminary data.</text>
</comment>
<accession>A0ABQ5KK94</accession>